<organism evidence="11 12">
    <name type="scientific">Potamilus streckersoni</name>
    <dbReference type="NCBI Taxonomy" id="2493646"/>
    <lineage>
        <taxon>Eukaryota</taxon>
        <taxon>Metazoa</taxon>
        <taxon>Spiralia</taxon>
        <taxon>Lophotrochozoa</taxon>
        <taxon>Mollusca</taxon>
        <taxon>Bivalvia</taxon>
        <taxon>Autobranchia</taxon>
        <taxon>Heteroconchia</taxon>
        <taxon>Palaeoheterodonta</taxon>
        <taxon>Unionida</taxon>
        <taxon>Unionoidea</taxon>
        <taxon>Unionidae</taxon>
        <taxon>Ambleminae</taxon>
        <taxon>Lampsilini</taxon>
        <taxon>Potamilus</taxon>
    </lineage>
</organism>
<evidence type="ECO:0000256" key="8">
    <source>
        <dbReference type="PROSITE-ProRule" id="PRU00276"/>
    </source>
</evidence>
<evidence type="ECO:0000256" key="3">
    <source>
        <dbReference type="ARBA" id="ARBA00022801"/>
    </source>
</evidence>
<dbReference type="PANTHER" id="PTHR11905:SF159">
    <property type="entry name" value="ADAM METALLOPROTEASE"/>
    <property type="match status" value="1"/>
</dbReference>
<keyword evidence="5" id="KW-0482">Metalloprotease</keyword>
<accession>A0AAE0VLM2</accession>
<keyword evidence="7" id="KW-0325">Glycoprotein</keyword>
<dbReference type="InterPro" id="IPR041645">
    <property type="entry name" value="ADAMTS_CR_2"/>
</dbReference>
<dbReference type="GO" id="GO:0004222">
    <property type="term" value="F:metalloendopeptidase activity"/>
    <property type="evidence" value="ECO:0007669"/>
    <property type="project" value="InterPro"/>
</dbReference>
<name>A0AAE0VLM2_9BIVA</name>
<dbReference type="AlphaFoldDB" id="A0AAE0VLM2"/>
<dbReference type="SUPFAM" id="SSF55486">
    <property type="entry name" value="Metalloproteases ('zincins'), catalytic domain"/>
    <property type="match status" value="1"/>
</dbReference>
<sequence length="545" mass="61043">MTMNTGVFNLVLGLLAYHRLVTASLETVWLKDVNTRILNDEQTLCDPAFPNELNFHLQRGPDTIILNLKRNHAINPNADVYHVQKLENGRSALFKRQNLEMEDVGYYQDRENGAVMTVRNVKRSHDQCNRVINGNIQIGDRSYSLRPAEIHVASRSELDVPDLLGIQYVLQDQDHIDIQNSVPNKDSDATFSSRNIANLHSGEGTDQSRQPKKIYNVDVAVMIDSGLRDLFVSTVNSSLDEEERDKLVYGKIKQTYSHVINGVDLLFKKIEDPDISITITLSGFIVFKTQDEFPHKASNVKIENGRQYIEILNYLKDLCEWGIYEGINYIPAFDHVMLFTRYHLYVTSFTNTMGGLTTKGGVCGSCGATSIVTAGDFPSMVRTAAHELGRNLGADYDGQGSAVDCKAEDSYIMTPIIPEVRSDSRNSYIFSNCSVQAFKETLEDKECVSNKGRPYHVADYIQFVKKQPGEAYTLDEQCELILGAGSVNCEFVAADVCRSMRCTDPETNICVDKTFSAASGTLCGQNKWCIEENCVSQTLEHQALQ</sequence>
<evidence type="ECO:0000256" key="4">
    <source>
        <dbReference type="ARBA" id="ARBA00022833"/>
    </source>
</evidence>
<evidence type="ECO:0000256" key="6">
    <source>
        <dbReference type="ARBA" id="ARBA00023157"/>
    </source>
</evidence>
<reference evidence="11" key="1">
    <citation type="journal article" date="2021" name="Genome Biol. Evol.">
        <title>A High-Quality Reference Genome for a Parasitic Bivalve with Doubly Uniparental Inheritance (Bivalvia: Unionida).</title>
        <authorList>
            <person name="Smith C.H."/>
        </authorList>
    </citation>
    <scope>NUCLEOTIDE SEQUENCE</scope>
    <source>
        <strain evidence="11">CHS0354</strain>
    </source>
</reference>
<dbReference type="Gene3D" id="3.40.390.10">
    <property type="entry name" value="Collagenase (Catalytic Domain)"/>
    <property type="match status" value="1"/>
</dbReference>
<protein>
    <recommendedName>
        <fullName evidence="10">Peptidase M12B domain-containing protein</fullName>
    </recommendedName>
</protein>
<evidence type="ECO:0000256" key="2">
    <source>
        <dbReference type="ARBA" id="ARBA00022723"/>
    </source>
</evidence>
<dbReference type="PROSITE" id="PS50215">
    <property type="entry name" value="ADAM_MEPRO"/>
    <property type="match status" value="1"/>
</dbReference>
<keyword evidence="1" id="KW-0645">Protease</keyword>
<feature type="domain" description="Peptidase M12B" evidence="10">
    <location>
        <begin position="215"/>
        <end position="454"/>
    </location>
</feature>
<evidence type="ECO:0000313" key="11">
    <source>
        <dbReference type="EMBL" id="KAK3582136.1"/>
    </source>
</evidence>
<feature type="signal peptide" evidence="9">
    <location>
        <begin position="1"/>
        <end position="23"/>
    </location>
</feature>
<dbReference type="InterPro" id="IPR001590">
    <property type="entry name" value="Peptidase_M12B"/>
</dbReference>
<dbReference type="Gene3D" id="3.40.1620.60">
    <property type="match status" value="1"/>
</dbReference>
<dbReference type="GO" id="GO:0006509">
    <property type="term" value="P:membrane protein ectodomain proteolysis"/>
    <property type="evidence" value="ECO:0007669"/>
    <property type="project" value="TreeGrafter"/>
</dbReference>
<proteinExistence type="predicted"/>
<evidence type="ECO:0000256" key="5">
    <source>
        <dbReference type="ARBA" id="ARBA00023049"/>
    </source>
</evidence>
<keyword evidence="12" id="KW-1185">Reference proteome</keyword>
<reference evidence="11" key="2">
    <citation type="journal article" date="2021" name="Genome Biol. Evol.">
        <title>Developing a high-quality reference genome for a parasitic bivalve with doubly uniparental inheritance (Bivalvia: Unionida).</title>
        <authorList>
            <person name="Smith C.H."/>
        </authorList>
    </citation>
    <scope>NUCLEOTIDE SEQUENCE</scope>
    <source>
        <strain evidence="11">CHS0354</strain>
        <tissue evidence="11">Mantle</tissue>
    </source>
</reference>
<dbReference type="Pfam" id="PF01421">
    <property type="entry name" value="Reprolysin"/>
    <property type="match status" value="1"/>
</dbReference>
<keyword evidence="9" id="KW-0732">Signal</keyword>
<keyword evidence="3" id="KW-0378">Hydrolase</keyword>
<dbReference type="PANTHER" id="PTHR11905">
    <property type="entry name" value="ADAM A DISINTEGRIN AND METALLOPROTEASE DOMAIN"/>
    <property type="match status" value="1"/>
</dbReference>
<evidence type="ECO:0000313" key="12">
    <source>
        <dbReference type="Proteomes" id="UP001195483"/>
    </source>
</evidence>
<keyword evidence="6" id="KW-1015">Disulfide bond</keyword>
<dbReference type="GO" id="GO:0046872">
    <property type="term" value="F:metal ion binding"/>
    <property type="evidence" value="ECO:0007669"/>
    <property type="project" value="UniProtKB-KW"/>
</dbReference>
<dbReference type="InterPro" id="IPR024079">
    <property type="entry name" value="MetalloPept_cat_dom_sf"/>
</dbReference>
<evidence type="ECO:0000256" key="9">
    <source>
        <dbReference type="SAM" id="SignalP"/>
    </source>
</evidence>
<comment type="caution">
    <text evidence="11">The sequence shown here is derived from an EMBL/GenBank/DDBJ whole genome shotgun (WGS) entry which is preliminary data.</text>
</comment>
<keyword evidence="4" id="KW-0862">Zinc</keyword>
<feature type="chain" id="PRO_5042062101" description="Peptidase M12B domain-containing protein" evidence="9">
    <location>
        <begin position="24"/>
        <end position="545"/>
    </location>
</feature>
<gene>
    <name evidence="11" type="ORF">CHS0354_017247</name>
</gene>
<reference evidence="11" key="3">
    <citation type="submission" date="2023-05" db="EMBL/GenBank/DDBJ databases">
        <authorList>
            <person name="Smith C.H."/>
        </authorList>
    </citation>
    <scope>NUCLEOTIDE SEQUENCE</scope>
    <source>
        <strain evidence="11">CHS0354</strain>
        <tissue evidence="11">Mantle</tissue>
    </source>
</reference>
<evidence type="ECO:0000256" key="7">
    <source>
        <dbReference type="ARBA" id="ARBA00023180"/>
    </source>
</evidence>
<evidence type="ECO:0000259" key="10">
    <source>
        <dbReference type="PROSITE" id="PS50215"/>
    </source>
</evidence>
<evidence type="ECO:0000256" key="1">
    <source>
        <dbReference type="ARBA" id="ARBA00022670"/>
    </source>
</evidence>
<dbReference type="Proteomes" id="UP001195483">
    <property type="component" value="Unassembled WGS sequence"/>
</dbReference>
<comment type="caution">
    <text evidence="8">Lacks conserved residue(s) required for the propagation of feature annotation.</text>
</comment>
<dbReference type="Pfam" id="PF17771">
    <property type="entry name" value="ADAMTS_CR_2"/>
    <property type="match status" value="1"/>
</dbReference>
<feature type="active site" evidence="8">
    <location>
        <position position="387"/>
    </location>
</feature>
<dbReference type="EMBL" id="JAEAOA010001059">
    <property type="protein sequence ID" value="KAK3582136.1"/>
    <property type="molecule type" value="Genomic_DNA"/>
</dbReference>
<keyword evidence="2" id="KW-0479">Metal-binding</keyword>